<protein>
    <submittedName>
        <fullName evidence="1">9429_t:CDS:1</fullName>
    </submittedName>
</protein>
<reference evidence="1" key="1">
    <citation type="submission" date="2021-06" db="EMBL/GenBank/DDBJ databases">
        <authorList>
            <person name="Kallberg Y."/>
            <person name="Tangrot J."/>
            <person name="Rosling A."/>
        </authorList>
    </citation>
    <scope>NUCLEOTIDE SEQUENCE</scope>
    <source>
        <strain evidence="1">AZ414A</strain>
    </source>
</reference>
<keyword evidence="2" id="KW-1185">Reference proteome</keyword>
<evidence type="ECO:0000313" key="2">
    <source>
        <dbReference type="Proteomes" id="UP000789706"/>
    </source>
</evidence>
<comment type="caution">
    <text evidence="1">The sequence shown here is derived from an EMBL/GenBank/DDBJ whole genome shotgun (WGS) entry which is preliminary data.</text>
</comment>
<name>A0A9N9H1M7_9GLOM</name>
<dbReference type="OrthoDB" id="2413631at2759"/>
<dbReference type="EMBL" id="CAJVPK010004953">
    <property type="protein sequence ID" value="CAG8640678.1"/>
    <property type="molecule type" value="Genomic_DNA"/>
</dbReference>
<dbReference type="Proteomes" id="UP000789706">
    <property type="component" value="Unassembled WGS sequence"/>
</dbReference>
<accession>A0A9N9H1M7</accession>
<proteinExistence type="predicted"/>
<gene>
    <name evidence="1" type="ORF">DEBURN_LOCUS11153</name>
</gene>
<feature type="non-terminal residue" evidence="1">
    <location>
        <position position="1"/>
    </location>
</feature>
<evidence type="ECO:0000313" key="1">
    <source>
        <dbReference type="EMBL" id="CAG8640678.1"/>
    </source>
</evidence>
<sequence length="216" mass="25034">YEGEAIQYDVNSMYIFEMLKKEVSWPIASGIYTHYDLECVKRNGLKIYLINETPNALIYEKNTRITGSDMFGKWDNILYNIKKEGGTAGKVTHSRIKPFLLASVRKRISEIVGPLGNQVKRIHTDGFILTGQVNLKTDIEMDKLKLEKRGVCMIKNCISITRKPLYPEISNLITNSLSDFRKKRQDKEQNTEITIKRKSLKRYDLNLPNEIIIKIF</sequence>
<organism evidence="1 2">
    <name type="scientific">Diversispora eburnea</name>
    <dbReference type="NCBI Taxonomy" id="1213867"/>
    <lineage>
        <taxon>Eukaryota</taxon>
        <taxon>Fungi</taxon>
        <taxon>Fungi incertae sedis</taxon>
        <taxon>Mucoromycota</taxon>
        <taxon>Glomeromycotina</taxon>
        <taxon>Glomeromycetes</taxon>
        <taxon>Diversisporales</taxon>
        <taxon>Diversisporaceae</taxon>
        <taxon>Diversispora</taxon>
    </lineage>
</organism>
<dbReference type="AlphaFoldDB" id="A0A9N9H1M7"/>